<dbReference type="InterPro" id="IPR036366">
    <property type="entry name" value="PGBDSf"/>
</dbReference>
<feature type="region of interest" description="Disordered" evidence="1">
    <location>
        <begin position="527"/>
        <end position="549"/>
    </location>
</feature>
<feature type="region of interest" description="Disordered" evidence="1">
    <location>
        <begin position="150"/>
        <end position="169"/>
    </location>
</feature>
<evidence type="ECO:0000313" key="3">
    <source>
        <dbReference type="EMBL" id="MDP9862124.1"/>
    </source>
</evidence>
<dbReference type="EMBL" id="JAUSRB010000001">
    <property type="protein sequence ID" value="MDP9862124.1"/>
    <property type="molecule type" value="Genomic_DNA"/>
</dbReference>
<accession>A0ABT9QYT4</accession>
<dbReference type="Gene3D" id="3.40.80.10">
    <property type="entry name" value="Peptidoglycan recognition protein-like"/>
    <property type="match status" value="2"/>
</dbReference>
<evidence type="ECO:0000313" key="4">
    <source>
        <dbReference type="Proteomes" id="UP001230426"/>
    </source>
</evidence>
<sequence>MADIVPRRDWSARPPRGPYSSIFSTKGVKVHYTGGRIDPAIVGDHRKCVDLVKSIQNHHMDGNGWMDIGYCVDERTEILTREGWKSYEDLRVGDIALTLNHETAMSEWQPVLEVCVFPAMEREMVRMEGVCHSSLTTPHHRWPVERYRRRTGTERQKGPDGRWLPTGKASRSVTGHERLWVTSETLGYWDRIPIAAPCADLPTEAKWSDAFVEVLAWFWTEGHIKRGRGAESTGVAIYQSQKNSANVASIRSALGELFGPPADRFPRVGRVTDGVPRWREVVNRDLVEFHLSSDAGRHLMDAAPDRVPGFAFLLALTKAQLSLFIEISMLADNAGTDKLAQKSRAAAEAFMFAILLSGRAASLRRRPPTVSCKTDMWVVAIRKQRSFAPRSAVRRNARFDIRRQKYHGEVWCPRTENQSWLARRDGSVYFTGNTMIACPHRKVFEGRGPNHLPAANGSGLNSGHYAVLGLVGSSGFTQPTDEVLHGILDAVEYLRDKGGAGNEIKGHRDGYSTDCPGGPLYAWVRRGAPRPGGGPGDPPEPHPSFPGRVLKYPPVMIGEDVRTWQRQMRTRGWGIDVDGMYGEASREICRAFQREKGLAATGAVNRATWQATWEEPVT</sequence>
<dbReference type="PANTHER" id="PTHR11022">
    <property type="entry name" value="PEPTIDOGLYCAN RECOGNITION PROTEIN"/>
    <property type="match status" value="1"/>
</dbReference>
<gene>
    <name evidence="3" type="ORF">J2S55_001383</name>
</gene>
<evidence type="ECO:0000256" key="1">
    <source>
        <dbReference type="SAM" id="MobiDB-lite"/>
    </source>
</evidence>
<dbReference type="Pfam" id="PF01471">
    <property type="entry name" value="PG_binding_1"/>
    <property type="match status" value="1"/>
</dbReference>
<dbReference type="Gene3D" id="1.10.101.10">
    <property type="entry name" value="PGBD-like superfamily/PGBD"/>
    <property type="match status" value="1"/>
</dbReference>
<dbReference type="Proteomes" id="UP001230426">
    <property type="component" value="Unassembled WGS sequence"/>
</dbReference>
<comment type="caution">
    <text evidence="3">The sequence shown here is derived from an EMBL/GenBank/DDBJ whole genome shotgun (WGS) entry which is preliminary data.</text>
</comment>
<feature type="compositionally biased region" description="Basic and acidic residues" evidence="1">
    <location>
        <begin position="150"/>
        <end position="160"/>
    </location>
</feature>
<dbReference type="SUPFAM" id="SSF55846">
    <property type="entry name" value="N-acetylmuramoyl-L-alanine amidase-like"/>
    <property type="match status" value="2"/>
</dbReference>
<keyword evidence="4" id="KW-1185">Reference proteome</keyword>
<protein>
    <recommendedName>
        <fullName evidence="2">Peptidoglycan binding-like domain-containing protein</fullName>
    </recommendedName>
</protein>
<feature type="domain" description="Peptidoglycan binding-like" evidence="2">
    <location>
        <begin position="558"/>
        <end position="611"/>
    </location>
</feature>
<dbReference type="InterPro" id="IPR036844">
    <property type="entry name" value="Hint_dom_sf"/>
</dbReference>
<dbReference type="InterPro" id="IPR015510">
    <property type="entry name" value="PGRP"/>
</dbReference>
<name>A0ABT9QYT4_9ACTN</name>
<organism evidence="3 4">
    <name type="scientific">Streptosporangium brasiliense</name>
    <dbReference type="NCBI Taxonomy" id="47480"/>
    <lineage>
        <taxon>Bacteria</taxon>
        <taxon>Bacillati</taxon>
        <taxon>Actinomycetota</taxon>
        <taxon>Actinomycetes</taxon>
        <taxon>Streptosporangiales</taxon>
        <taxon>Streptosporangiaceae</taxon>
        <taxon>Streptosporangium</taxon>
    </lineage>
</organism>
<dbReference type="InterPro" id="IPR002477">
    <property type="entry name" value="Peptidoglycan-bd-like"/>
</dbReference>
<dbReference type="SUPFAM" id="SSF47090">
    <property type="entry name" value="PGBD-like"/>
    <property type="match status" value="1"/>
</dbReference>
<reference evidence="3 4" key="1">
    <citation type="submission" date="2023-07" db="EMBL/GenBank/DDBJ databases">
        <title>Sequencing the genomes of 1000 actinobacteria strains.</title>
        <authorList>
            <person name="Klenk H.-P."/>
        </authorList>
    </citation>
    <scope>NUCLEOTIDE SEQUENCE [LARGE SCALE GENOMIC DNA]</scope>
    <source>
        <strain evidence="3 4">DSM 44109</strain>
    </source>
</reference>
<proteinExistence type="predicted"/>
<dbReference type="InterPro" id="IPR036505">
    <property type="entry name" value="Amidase/PGRP_sf"/>
</dbReference>
<dbReference type="InterPro" id="IPR036365">
    <property type="entry name" value="PGBD-like_sf"/>
</dbReference>
<dbReference type="PANTHER" id="PTHR11022:SF41">
    <property type="entry name" value="PEPTIDOGLYCAN-RECOGNITION PROTEIN LC-RELATED"/>
    <property type="match status" value="1"/>
</dbReference>
<dbReference type="SUPFAM" id="SSF51294">
    <property type="entry name" value="Hedgehog/intein (Hint) domain"/>
    <property type="match status" value="1"/>
</dbReference>
<evidence type="ECO:0000259" key="2">
    <source>
        <dbReference type="Pfam" id="PF01471"/>
    </source>
</evidence>
<dbReference type="RefSeq" id="WP_306858121.1">
    <property type="nucleotide sequence ID" value="NZ_JAUSRB010000001.1"/>
</dbReference>